<comment type="caution">
    <text evidence="2">The sequence shown here is derived from an EMBL/GenBank/DDBJ whole genome shotgun (WGS) entry which is preliminary data.</text>
</comment>
<dbReference type="GO" id="GO:0032259">
    <property type="term" value="P:methylation"/>
    <property type="evidence" value="ECO:0007669"/>
    <property type="project" value="UniProtKB-KW"/>
</dbReference>
<dbReference type="CDD" id="cd02440">
    <property type="entry name" value="AdoMet_MTases"/>
    <property type="match status" value="1"/>
</dbReference>
<keyword evidence="2" id="KW-0489">Methyltransferase</keyword>
<reference evidence="2 3" key="1">
    <citation type="submission" date="2018-04" db="EMBL/GenBank/DDBJ databases">
        <title>Genomic Encyclopedia of Archaeal and Bacterial Type Strains, Phase II (KMG-II): from individual species to whole genera.</title>
        <authorList>
            <person name="Goeker M."/>
        </authorList>
    </citation>
    <scope>NUCLEOTIDE SEQUENCE [LARGE SCALE GENOMIC DNA]</scope>
    <source>
        <strain evidence="2 3">DSM 28823</strain>
    </source>
</reference>
<gene>
    <name evidence="2" type="ORF">C8N47_12416</name>
</gene>
<evidence type="ECO:0000259" key="1">
    <source>
        <dbReference type="Pfam" id="PF08241"/>
    </source>
</evidence>
<dbReference type="GO" id="GO:0008757">
    <property type="term" value="F:S-adenosylmethionine-dependent methyltransferase activity"/>
    <property type="evidence" value="ECO:0007669"/>
    <property type="project" value="InterPro"/>
</dbReference>
<organism evidence="2 3">
    <name type="scientific">Mangrovibacterium marinum</name>
    <dbReference type="NCBI Taxonomy" id="1639118"/>
    <lineage>
        <taxon>Bacteria</taxon>
        <taxon>Pseudomonadati</taxon>
        <taxon>Bacteroidota</taxon>
        <taxon>Bacteroidia</taxon>
        <taxon>Marinilabiliales</taxon>
        <taxon>Prolixibacteraceae</taxon>
        <taxon>Mangrovibacterium</taxon>
    </lineage>
</organism>
<feature type="domain" description="Methyltransferase type 11" evidence="1">
    <location>
        <begin position="46"/>
        <end position="138"/>
    </location>
</feature>
<dbReference type="RefSeq" id="WP_107823632.1">
    <property type="nucleotide sequence ID" value="NZ_OY782574.1"/>
</dbReference>
<dbReference type="Pfam" id="PF08241">
    <property type="entry name" value="Methyltransf_11"/>
    <property type="match status" value="1"/>
</dbReference>
<dbReference type="OrthoDB" id="9770553at2"/>
<protein>
    <submittedName>
        <fullName evidence="2">Methyltransferase family protein</fullName>
    </submittedName>
</protein>
<sequence length="215" mass="23857">MNIFADETVANAYDSYYETEFGKKVDELERAALLEVMKDVPRGKLLELGSGTGHWTEFFLEQGFTVTASEVSDAMFAHARQKLAGRVEFRKADMMNLSIESESVENIAVITALEFVEDQMQAFAQMYRVLKPGGWLIVGCLNDSSVLGKNKADDPVYCHGEFMTKNDLETYLESFGIPQIVECVHLTANSEVLDGTDDAKTVPGVFLAACVQKED</sequence>
<dbReference type="AlphaFoldDB" id="A0A2T5BXT6"/>
<keyword evidence="2" id="KW-0808">Transferase</keyword>
<evidence type="ECO:0000313" key="3">
    <source>
        <dbReference type="Proteomes" id="UP000243525"/>
    </source>
</evidence>
<dbReference type="PANTHER" id="PTHR43861">
    <property type="entry name" value="TRANS-ACONITATE 2-METHYLTRANSFERASE-RELATED"/>
    <property type="match status" value="1"/>
</dbReference>
<keyword evidence="3" id="KW-1185">Reference proteome</keyword>
<evidence type="ECO:0000313" key="2">
    <source>
        <dbReference type="EMBL" id="PTN05953.1"/>
    </source>
</evidence>
<dbReference type="InterPro" id="IPR013216">
    <property type="entry name" value="Methyltransf_11"/>
</dbReference>
<dbReference type="InterPro" id="IPR029063">
    <property type="entry name" value="SAM-dependent_MTases_sf"/>
</dbReference>
<dbReference type="Proteomes" id="UP000243525">
    <property type="component" value="Unassembled WGS sequence"/>
</dbReference>
<dbReference type="SUPFAM" id="SSF53335">
    <property type="entry name" value="S-adenosyl-L-methionine-dependent methyltransferases"/>
    <property type="match status" value="1"/>
</dbReference>
<accession>A0A2T5BXT6</accession>
<proteinExistence type="predicted"/>
<dbReference type="EMBL" id="QAAD01000024">
    <property type="protein sequence ID" value="PTN05953.1"/>
    <property type="molecule type" value="Genomic_DNA"/>
</dbReference>
<dbReference type="Gene3D" id="3.40.50.150">
    <property type="entry name" value="Vaccinia Virus protein VP39"/>
    <property type="match status" value="1"/>
</dbReference>
<dbReference type="PANTHER" id="PTHR43861:SF1">
    <property type="entry name" value="TRANS-ACONITATE 2-METHYLTRANSFERASE"/>
    <property type="match status" value="1"/>
</dbReference>
<name>A0A2T5BXT6_9BACT</name>